<dbReference type="SUPFAM" id="SSF53955">
    <property type="entry name" value="Lysozyme-like"/>
    <property type="match status" value="2"/>
</dbReference>
<dbReference type="AlphaFoldDB" id="A0A2I1DIF4"/>
<proteinExistence type="predicted"/>
<comment type="caution">
    <text evidence="2">The sequence shown here is derived from an EMBL/GenBank/DDBJ whole genome shotgun (WGS) entry which is preliminary data.</text>
</comment>
<dbReference type="OrthoDB" id="9808681at2"/>
<evidence type="ECO:0000259" key="1">
    <source>
        <dbReference type="Pfam" id="PF01464"/>
    </source>
</evidence>
<feature type="domain" description="Transglycosylase SLT" evidence="1">
    <location>
        <begin position="109"/>
        <end position="218"/>
    </location>
</feature>
<sequence length="245" mass="27230">MLPINSCIQSAAARYDISPQKIERRIHDKKNGIGIMGINPGWLVYFKSFHVSRTELAHNACMDIRIGAWVLSEQQQAKAAAVTPKTHSAPINQHTVPKHLPGLTRIQHCAIEASHYYGVPALLTLSIIKTEGGQPGTISPDNNGSYDMGVMQINSIWLPKLASMGITRHQVIDNGCQNVMIGTWILAGYVHRYLGGKGLRKAWEHPGQFWQSVGDYNSHTPIYNSAYQARVANNYRLISEKFTAK</sequence>
<dbReference type="RefSeq" id="WP_101538860.1">
    <property type="nucleotide sequence ID" value="NZ_MXAV01000053.1"/>
</dbReference>
<reference evidence="2 3" key="1">
    <citation type="submission" date="2017-03" db="EMBL/GenBank/DDBJ databases">
        <title>Draft genime sequence of the acidophilic sulfur-oxidizing bacterium Acidithiobacillus sp. SH, isolated from seawater.</title>
        <authorList>
            <person name="Sharmin S."/>
            <person name="Tokuhisa M."/>
            <person name="Kanao T."/>
            <person name="Kamimura K."/>
        </authorList>
    </citation>
    <scope>NUCLEOTIDE SEQUENCE [LARGE SCALE GENOMIC DNA]</scope>
    <source>
        <strain evidence="2 3">SH</strain>
    </source>
</reference>
<keyword evidence="3" id="KW-1185">Reference proteome</keyword>
<evidence type="ECO:0000313" key="2">
    <source>
        <dbReference type="EMBL" id="PKY09650.1"/>
    </source>
</evidence>
<dbReference type="CDD" id="cd13400">
    <property type="entry name" value="LT_IagB-like"/>
    <property type="match status" value="1"/>
</dbReference>
<protein>
    <recommendedName>
        <fullName evidence="1">Transglycosylase SLT domain-containing protein</fullName>
    </recommendedName>
</protein>
<dbReference type="Pfam" id="PF01464">
    <property type="entry name" value="SLT"/>
    <property type="match status" value="1"/>
</dbReference>
<dbReference type="InterPro" id="IPR023346">
    <property type="entry name" value="Lysozyme-like_dom_sf"/>
</dbReference>
<accession>A0A2I1DIF4</accession>
<dbReference type="EMBL" id="MXAV01000053">
    <property type="protein sequence ID" value="PKY09650.1"/>
    <property type="molecule type" value="Genomic_DNA"/>
</dbReference>
<dbReference type="Gene3D" id="1.10.530.10">
    <property type="match status" value="1"/>
</dbReference>
<evidence type="ECO:0000313" key="3">
    <source>
        <dbReference type="Proteomes" id="UP000234329"/>
    </source>
</evidence>
<organism evidence="2 3">
    <name type="scientific">Acidithiobacillus marinus</name>
    <dbReference type="NCBI Taxonomy" id="187490"/>
    <lineage>
        <taxon>Bacteria</taxon>
        <taxon>Pseudomonadati</taxon>
        <taxon>Pseudomonadota</taxon>
        <taxon>Acidithiobacillia</taxon>
        <taxon>Acidithiobacillales</taxon>
        <taxon>Acidithiobacillaceae</taxon>
        <taxon>Acidithiobacillus</taxon>
    </lineage>
</organism>
<name>A0A2I1DIF4_9PROT</name>
<dbReference type="InterPro" id="IPR008258">
    <property type="entry name" value="Transglycosylase_SLT_dom_1"/>
</dbReference>
<gene>
    <name evidence="2" type="ORF">B1757_13685</name>
</gene>
<dbReference type="Proteomes" id="UP000234329">
    <property type="component" value="Unassembled WGS sequence"/>
</dbReference>
<dbReference type="InParanoid" id="A0A2I1DIF4"/>